<evidence type="ECO:0000313" key="2">
    <source>
        <dbReference type="Proteomes" id="UP001230649"/>
    </source>
</evidence>
<gene>
    <name evidence="1" type="ORF">QFC20_004526</name>
</gene>
<dbReference type="Proteomes" id="UP001230649">
    <property type="component" value="Unassembled WGS sequence"/>
</dbReference>
<comment type="caution">
    <text evidence="1">The sequence shown here is derived from an EMBL/GenBank/DDBJ whole genome shotgun (WGS) entry which is preliminary data.</text>
</comment>
<sequence>MSTPLTLPIIPISPYLPSRKKEYSDTDRAEVARNLHRACRDIGFFYLKVDGYLTDSERKGVLDLGREFFLESTEEEKAKIGLDKSDGVRGYQKLKQNITMGKADHHEGLDFCADTPYPPRERRDDAGQLKPLGGENQWPERPVAFRAQMEDWIEKMKALGMAVMEAMADGLGMNAAEWEELRSMVEDSFWVTRVIGAEGVSCGAHKDYGCLTLLHADDTPKALQVFLRPTPVPGQPLVDNEQGVWIDADPIPGCFVVNVGEMWEIWTNGLYKSTLHRVVHRSPTYRVSLPFFFEPVFNAEIKPLEAAKRKIAQEGWLLDKHGTDYSQVRYGDFLLGEVSGNFSKPAEST</sequence>
<protein>
    <submittedName>
        <fullName evidence="1">Uncharacterized protein</fullName>
    </submittedName>
</protein>
<proteinExistence type="predicted"/>
<organism evidence="1 2">
    <name type="scientific">Naganishia adeliensis</name>
    <dbReference type="NCBI Taxonomy" id="92952"/>
    <lineage>
        <taxon>Eukaryota</taxon>
        <taxon>Fungi</taxon>
        <taxon>Dikarya</taxon>
        <taxon>Basidiomycota</taxon>
        <taxon>Agaricomycotina</taxon>
        <taxon>Tremellomycetes</taxon>
        <taxon>Filobasidiales</taxon>
        <taxon>Filobasidiaceae</taxon>
        <taxon>Naganishia</taxon>
    </lineage>
</organism>
<keyword evidence="2" id="KW-1185">Reference proteome</keyword>
<name>A0ACC2VZ76_9TREE</name>
<evidence type="ECO:0000313" key="1">
    <source>
        <dbReference type="EMBL" id="KAJ9104390.1"/>
    </source>
</evidence>
<accession>A0ACC2VZ76</accession>
<dbReference type="EMBL" id="JASBWS010000053">
    <property type="protein sequence ID" value="KAJ9104390.1"/>
    <property type="molecule type" value="Genomic_DNA"/>
</dbReference>
<reference evidence="1" key="1">
    <citation type="submission" date="2023-04" db="EMBL/GenBank/DDBJ databases">
        <title>Draft Genome sequencing of Naganishia species isolated from polar environments using Oxford Nanopore Technology.</title>
        <authorList>
            <person name="Leo P."/>
            <person name="Venkateswaran K."/>
        </authorList>
    </citation>
    <scope>NUCLEOTIDE SEQUENCE</scope>
    <source>
        <strain evidence="1">MNA-CCFEE 5262</strain>
    </source>
</reference>